<keyword evidence="1" id="KW-0812">Transmembrane</keyword>
<gene>
    <name evidence="2" type="ORF">ACFSJG_20145</name>
</gene>
<dbReference type="EMBL" id="JBHUFB010000019">
    <property type="protein sequence ID" value="MFD1814533.1"/>
    <property type="molecule type" value="Genomic_DNA"/>
</dbReference>
<evidence type="ECO:0000313" key="3">
    <source>
        <dbReference type="Proteomes" id="UP001597286"/>
    </source>
</evidence>
<evidence type="ECO:0000256" key="1">
    <source>
        <dbReference type="SAM" id="Phobius"/>
    </source>
</evidence>
<feature type="transmembrane region" description="Helical" evidence="1">
    <location>
        <begin position="105"/>
        <end position="124"/>
    </location>
</feature>
<organism evidence="2 3">
    <name type="scientific">Rhodococcus gannanensis</name>
    <dbReference type="NCBI Taxonomy" id="1960308"/>
    <lineage>
        <taxon>Bacteria</taxon>
        <taxon>Bacillati</taxon>
        <taxon>Actinomycetota</taxon>
        <taxon>Actinomycetes</taxon>
        <taxon>Mycobacteriales</taxon>
        <taxon>Nocardiaceae</taxon>
        <taxon>Rhodococcus</taxon>
    </lineage>
</organism>
<reference evidence="3" key="1">
    <citation type="journal article" date="2019" name="Int. J. Syst. Evol. Microbiol.">
        <title>The Global Catalogue of Microorganisms (GCM) 10K type strain sequencing project: providing services to taxonomists for standard genome sequencing and annotation.</title>
        <authorList>
            <consortium name="The Broad Institute Genomics Platform"/>
            <consortium name="The Broad Institute Genome Sequencing Center for Infectious Disease"/>
            <person name="Wu L."/>
            <person name="Ma J."/>
        </authorList>
    </citation>
    <scope>NUCLEOTIDE SEQUENCE [LARGE SCALE GENOMIC DNA]</scope>
    <source>
        <strain evidence="3">DT72</strain>
    </source>
</reference>
<keyword evidence="1" id="KW-0472">Membrane</keyword>
<name>A0ABW4P8U9_9NOCA</name>
<feature type="transmembrane region" description="Helical" evidence="1">
    <location>
        <begin position="80"/>
        <end position="99"/>
    </location>
</feature>
<feature type="transmembrane region" description="Helical" evidence="1">
    <location>
        <begin position="160"/>
        <end position="181"/>
    </location>
</feature>
<keyword evidence="3" id="KW-1185">Reference proteome</keyword>
<keyword evidence="1" id="KW-1133">Transmembrane helix</keyword>
<dbReference type="Proteomes" id="UP001597286">
    <property type="component" value="Unassembled WGS sequence"/>
</dbReference>
<evidence type="ECO:0000313" key="2">
    <source>
        <dbReference type="EMBL" id="MFD1814533.1"/>
    </source>
</evidence>
<accession>A0ABW4P8U9</accession>
<feature type="transmembrane region" description="Helical" evidence="1">
    <location>
        <begin position="51"/>
        <end position="73"/>
    </location>
</feature>
<comment type="caution">
    <text evidence="2">The sequence shown here is derived from an EMBL/GenBank/DDBJ whole genome shotgun (WGS) entry which is preliminary data.</text>
</comment>
<protein>
    <recommendedName>
        <fullName evidence="4">ATP-binding protein</fullName>
    </recommendedName>
</protein>
<proteinExistence type="predicted"/>
<dbReference type="RefSeq" id="WP_378487015.1">
    <property type="nucleotide sequence ID" value="NZ_JBHUFB010000019.1"/>
</dbReference>
<evidence type="ECO:0008006" key="4">
    <source>
        <dbReference type="Google" id="ProtNLM"/>
    </source>
</evidence>
<sequence length="366" mass="39218">MSTRRARTAAGSRDIRTLLWMDRPVAKVAAIAFGLSLTVRATVYMDDSHQLWPLVVALALTTSGILAIVMVPGDPLPTTAALLLAALGPVTCLLVLPQIPADQWIMSDIWHLRGVTVILCFMAIRGRPWYAAAGAALSVLAFTVWSATTDQDTGEGARTAVVILAPVLIALLVAAAVRPMAELVFALREREIERAADEAMTEAVTSEREAQLRSLDSSARPLLEAAAAGSEFTDDDRERCALLEERLRDTLRAPVFATDDTLHRATSAARRRGTQVVLLDEGGLTDEALAAPVRIALIDELDATTGGTVTARALPPGRDTSATIVIEVGDRVRRVEFDAVGEVRVEVRNGDVPDLDYQAVRSIVGA</sequence>
<feature type="transmembrane region" description="Helical" evidence="1">
    <location>
        <begin position="129"/>
        <end position="148"/>
    </location>
</feature>